<sequence length="85" mass="9158">MSEPLNGGIMYLTIDDSATELTKLWVREPAYFAEECAWSRPGGALTSSSSMFWPGLKEKALALGLKPGAEGIAEVTLDIRRVAGQ</sequence>
<protein>
    <submittedName>
        <fullName evidence="1">Uncharacterized protein</fullName>
    </submittedName>
</protein>
<proteinExistence type="predicted"/>
<dbReference type="AlphaFoldDB" id="A0A0F9FEV3"/>
<name>A0A0F9FEV3_9ZZZZ</name>
<dbReference type="EMBL" id="LAZR01032878">
    <property type="protein sequence ID" value="KKL49657.1"/>
    <property type="molecule type" value="Genomic_DNA"/>
</dbReference>
<reference evidence="1" key="1">
    <citation type="journal article" date="2015" name="Nature">
        <title>Complex archaea that bridge the gap between prokaryotes and eukaryotes.</title>
        <authorList>
            <person name="Spang A."/>
            <person name="Saw J.H."/>
            <person name="Jorgensen S.L."/>
            <person name="Zaremba-Niedzwiedzka K."/>
            <person name="Martijn J."/>
            <person name="Lind A.E."/>
            <person name="van Eijk R."/>
            <person name="Schleper C."/>
            <person name="Guy L."/>
            <person name="Ettema T.J."/>
        </authorList>
    </citation>
    <scope>NUCLEOTIDE SEQUENCE</scope>
</reference>
<organism evidence="1">
    <name type="scientific">marine sediment metagenome</name>
    <dbReference type="NCBI Taxonomy" id="412755"/>
    <lineage>
        <taxon>unclassified sequences</taxon>
        <taxon>metagenomes</taxon>
        <taxon>ecological metagenomes</taxon>
    </lineage>
</organism>
<gene>
    <name evidence="1" type="ORF">LCGC14_2313310</name>
</gene>
<accession>A0A0F9FEV3</accession>
<evidence type="ECO:0000313" key="1">
    <source>
        <dbReference type="EMBL" id="KKL49657.1"/>
    </source>
</evidence>
<comment type="caution">
    <text evidence="1">The sequence shown here is derived from an EMBL/GenBank/DDBJ whole genome shotgun (WGS) entry which is preliminary data.</text>
</comment>